<feature type="transmembrane region" description="Helical" evidence="7">
    <location>
        <begin position="64"/>
        <end position="82"/>
    </location>
</feature>
<evidence type="ECO:0000256" key="5">
    <source>
        <dbReference type="ARBA" id="ARBA00022989"/>
    </source>
</evidence>
<evidence type="ECO:0000313" key="10">
    <source>
        <dbReference type="Proteomes" id="UP000400981"/>
    </source>
</evidence>
<name>A0A5E4RFV3_9BURK</name>
<dbReference type="Pfam" id="PF04290">
    <property type="entry name" value="DctQ"/>
    <property type="match status" value="1"/>
</dbReference>
<evidence type="ECO:0000256" key="3">
    <source>
        <dbReference type="ARBA" id="ARBA00022475"/>
    </source>
</evidence>
<evidence type="ECO:0000256" key="2">
    <source>
        <dbReference type="ARBA" id="ARBA00022448"/>
    </source>
</evidence>
<feature type="transmembrane region" description="Helical" evidence="7">
    <location>
        <begin position="21"/>
        <end position="44"/>
    </location>
</feature>
<reference evidence="9 10" key="1">
    <citation type="submission" date="2019-08" db="EMBL/GenBank/DDBJ databases">
        <authorList>
            <person name="Peeters C."/>
        </authorList>
    </citation>
    <scope>NUCLEOTIDE SEQUENCE [LARGE SCALE GENOMIC DNA]</scope>
    <source>
        <strain evidence="9 10">LMG 31012</strain>
    </source>
</reference>
<feature type="transmembrane region" description="Helical" evidence="7">
    <location>
        <begin position="143"/>
        <end position="167"/>
    </location>
</feature>
<dbReference type="EMBL" id="CABPSH010000001">
    <property type="protein sequence ID" value="VVD61414.1"/>
    <property type="molecule type" value="Genomic_DNA"/>
</dbReference>
<proteinExistence type="inferred from homology"/>
<feature type="domain" description="Tripartite ATP-independent periplasmic transporters DctQ component" evidence="8">
    <location>
        <begin position="40"/>
        <end position="167"/>
    </location>
</feature>
<comment type="similarity">
    <text evidence="7">Belongs to the TRAP transporter small permease family.</text>
</comment>
<protein>
    <recommendedName>
        <fullName evidence="7">TRAP transporter small permease protein</fullName>
    </recommendedName>
</protein>
<gene>
    <name evidence="9" type="ORF">PEP31012_00121</name>
</gene>
<evidence type="ECO:0000256" key="4">
    <source>
        <dbReference type="ARBA" id="ARBA00022692"/>
    </source>
</evidence>
<keyword evidence="7" id="KW-0997">Cell inner membrane</keyword>
<keyword evidence="3" id="KW-1003">Cell membrane</keyword>
<comment type="subcellular location">
    <subcellularLocation>
        <location evidence="7">Cell inner membrane</location>
        <topology evidence="7">Multi-pass membrane protein</topology>
    </subcellularLocation>
    <subcellularLocation>
        <location evidence="1">Cell membrane</location>
        <topology evidence="1">Multi-pass membrane protein</topology>
    </subcellularLocation>
</comment>
<dbReference type="RefSeq" id="WP_150587436.1">
    <property type="nucleotide sequence ID" value="NZ_CABPSH010000001.1"/>
</dbReference>
<keyword evidence="10" id="KW-1185">Reference proteome</keyword>
<feature type="transmembrane region" description="Helical" evidence="7">
    <location>
        <begin position="102"/>
        <end position="123"/>
    </location>
</feature>
<evidence type="ECO:0000313" key="9">
    <source>
        <dbReference type="EMBL" id="VVD61414.1"/>
    </source>
</evidence>
<dbReference type="InterPro" id="IPR055348">
    <property type="entry name" value="DctQ"/>
</dbReference>
<dbReference type="OrthoDB" id="2877624at2"/>
<evidence type="ECO:0000259" key="8">
    <source>
        <dbReference type="Pfam" id="PF04290"/>
    </source>
</evidence>
<organism evidence="9 10">
    <name type="scientific">Pandoraea eparura</name>
    <dbReference type="NCBI Taxonomy" id="2508291"/>
    <lineage>
        <taxon>Bacteria</taxon>
        <taxon>Pseudomonadati</taxon>
        <taxon>Pseudomonadota</taxon>
        <taxon>Betaproteobacteria</taxon>
        <taxon>Burkholderiales</taxon>
        <taxon>Burkholderiaceae</taxon>
        <taxon>Pandoraea</taxon>
    </lineage>
</organism>
<dbReference type="Proteomes" id="UP000400981">
    <property type="component" value="Unassembled WGS sequence"/>
</dbReference>
<sequence>MSAEINMLETPATPMPVRIKWVAWAEGVLQGIVAIAILFIMVLTFTDVVMRYLVSSPIKGSAEMVQFAMALLIFAAFPLVTYHEKHITVSLLHGRLHGTSGWVHRLIILAIDTATCFAIAWQLAEEGAYLGNSGMSTMVLGWYLGPLAYAMSALSAVAGMAALVLVVGHCRKAGRGAEEKSA</sequence>
<evidence type="ECO:0000256" key="7">
    <source>
        <dbReference type="RuleBase" id="RU369079"/>
    </source>
</evidence>
<comment type="function">
    <text evidence="7">Part of the tripartite ATP-independent periplasmic (TRAP) transport system.</text>
</comment>
<keyword evidence="4 7" id="KW-0812">Transmembrane</keyword>
<comment type="subunit">
    <text evidence="7">The complex comprises the extracytoplasmic solute receptor protein and the two transmembrane proteins.</text>
</comment>
<dbReference type="GO" id="GO:0005886">
    <property type="term" value="C:plasma membrane"/>
    <property type="evidence" value="ECO:0007669"/>
    <property type="project" value="UniProtKB-SubCell"/>
</dbReference>
<dbReference type="AlphaFoldDB" id="A0A5E4RFV3"/>
<evidence type="ECO:0000256" key="6">
    <source>
        <dbReference type="ARBA" id="ARBA00023136"/>
    </source>
</evidence>
<evidence type="ECO:0000256" key="1">
    <source>
        <dbReference type="ARBA" id="ARBA00004651"/>
    </source>
</evidence>
<dbReference type="GO" id="GO:0022857">
    <property type="term" value="F:transmembrane transporter activity"/>
    <property type="evidence" value="ECO:0007669"/>
    <property type="project" value="UniProtKB-UniRule"/>
</dbReference>
<keyword evidence="6 7" id="KW-0472">Membrane</keyword>
<accession>A0A5E4RFV3</accession>
<keyword evidence="2 7" id="KW-0813">Transport</keyword>
<keyword evidence="5 7" id="KW-1133">Transmembrane helix</keyword>